<name>A0A4S8KV24_DENBC</name>
<dbReference type="OrthoDB" id="14161at2759"/>
<sequence>MERNVLESVDHFHEHFLNPCSMNSKGRYNVPTNPDEEHSIEMLKSSIAEYEWLNGSYWVSAKAGKA</sequence>
<dbReference type="AlphaFoldDB" id="A0A4S8KV24"/>
<accession>A0A4S8KV24</accession>
<proteinExistence type="predicted"/>
<protein>
    <submittedName>
        <fullName evidence="1">Uncharacterized protein</fullName>
    </submittedName>
</protein>
<organism evidence="1 2">
    <name type="scientific">Dendrothele bispora (strain CBS 962.96)</name>
    <dbReference type="NCBI Taxonomy" id="1314807"/>
    <lineage>
        <taxon>Eukaryota</taxon>
        <taxon>Fungi</taxon>
        <taxon>Dikarya</taxon>
        <taxon>Basidiomycota</taxon>
        <taxon>Agaricomycotina</taxon>
        <taxon>Agaricomycetes</taxon>
        <taxon>Agaricomycetidae</taxon>
        <taxon>Agaricales</taxon>
        <taxon>Agaricales incertae sedis</taxon>
        <taxon>Dendrothele</taxon>
    </lineage>
</organism>
<dbReference type="EMBL" id="ML179994">
    <property type="protein sequence ID" value="THU79660.1"/>
    <property type="molecule type" value="Genomic_DNA"/>
</dbReference>
<gene>
    <name evidence="1" type="ORF">K435DRAFT_522170</name>
</gene>
<keyword evidence="2" id="KW-1185">Reference proteome</keyword>
<reference evidence="1 2" key="1">
    <citation type="journal article" date="2019" name="Nat. Ecol. Evol.">
        <title>Megaphylogeny resolves global patterns of mushroom evolution.</title>
        <authorList>
            <person name="Varga T."/>
            <person name="Krizsan K."/>
            <person name="Foldi C."/>
            <person name="Dima B."/>
            <person name="Sanchez-Garcia M."/>
            <person name="Sanchez-Ramirez S."/>
            <person name="Szollosi G.J."/>
            <person name="Szarkandi J.G."/>
            <person name="Papp V."/>
            <person name="Albert L."/>
            <person name="Andreopoulos W."/>
            <person name="Angelini C."/>
            <person name="Antonin V."/>
            <person name="Barry K.W."/>
            <person name="Bougher N.L."/>
            <person name="Buchanan P."/>
            <person name="Buyck B."/>
            <person name="Bense V."/>
            <person name="Catcheside P."/>
            <person name="Chovatia M."/>
            <person name="Cooper J."/>
            <person name="Damon W."/>
            <person name="Desjardin D."/>
            <person name="Finy P."/>
            <person name="Geml J."/>
            <person name="Haridas S."/>
            <person name="Hughes K."/>
            <person name="Justo A."/>
            <person name="Karasinski D."/>
            <person name="Kautmanova I."/>
            <person name="Kiss B."/>
            <person name="Kocsube S."/>
            <person name="Kotiranta H."/>
            <person name="LaButti K.M."/>
            <person name="Lechner B.E."/>
            <person name="Liimatainen K."/>
            <person name="Lipzen A."/>
            <person name="Lukacs Z."/>
            <person name="Mihaltcheva S."/>
            <person name="Morgado L.N."/>
            <person name="Niskanen T."/>
            <person name="Noordeloos M.E."/>
            <person name="Ohm R.A."/>
            <person name="Ortiz-Santana B."/>
            <person name="Ovrebo C."/>
            <person name="Racz N."/>
            <person name="Riley R."/>
            <person name="Savchenko A."/>
            <person name="Shiryaev A."/>
            <person name="Soop K."/>
            <person name="Spirin V."/>
            <person name="Szebenyi C."/>
            <person name="Tomsovsky M."/>
            <person name="Tulloss R.E."/>
            <person name="Uehling J."/>
            <person name="Grigoriev I.V."/>
            <person name="Vagvolgyi C."/>
            <person name="Papp T."/>
            <person name="Martin F.M."/>
            <person name="Miettinen O."/>
            <person name="Hibbett D.S."/>
            <person name="Nagy L.G."/>
        </authorList>
    </citation>
    <scope>NUCLEOTIDE SEQUENCE [LARGE SCALE GENOMIC DNA]</scope>
    <source>
        <strain evidence="1 2">CBS 962.96</strain>
    </source>
</reference>
<evidence type="ECO:0000313" key="2">
    <source>
        <dbReference type="Proteomes" id="UP000297245"/>
    </source>
</evidence>
<evidence type="ECO:0000313" key="1">
    <source>
        <dbReference type="EMBL" id="THU79660.1"/>
    </source>
</evidence>
<dbReference type="Proteomes" id="UP000297245">
    <property type="component" value="Unassembled WGS sequence"/>
</dbReference>